<proteinExistence type="predicted"/>
<keyword evidence="3" id="KW-1185">Reference proteome</keyword>
<protein>
    <submittedName>
        <fullName evidence="2">Uncharacterized protein</fullName>
    </submittedName>
</protein>
<dbReference type="Proteomes" id="UP001604277">
    <property type="component" value="Unassembled WGS sequence"/>
</dbReference>
<feature type="compositionally biased region" description="Polar residues" evidence="1">
    <location>
        <begin position="38"/>
        <end position="60"/>
    </location>
</feature>
<reference evidence="3" key="1">
    <citation type="submission" date="2024-07" db="EMBL/GenBank/DDBJ databases">
        <title>Two chromosome-level genome assemblies of Korean endemic species Abeliophyllum distichum and Forsythia ovata (Oleaceae).</title>
        <authorList>
            <person name="Jang H."/>
        </authorList>
    </citation>
    <scope>NUCLEOTIDE SEQUENCE [LARGE SCALE GENOMIC DNA]</scope>
</reference>
<evidence type="ECO:0000313" key="2">
    <source>
        <dbReference type="EMBL" id="KAL2549534.1"/>
    </source>
</evidence>
<dbReference type="AlphaFoldDB" id="A0ABD1WIP0"/>
<evidence type="ECO:0000256" key="1">
    <source>
        <dbReference type="SAM" id="MobiDB-lite"/>
    </source>
</evidence>
<gene>
    <name evidence="2" type="ORF">Fot_11064</name>
</gene>
<sequence length="128" mass="13804">MLLCYAFGALPVKSGEQRYKQYNSVAFIIGVGAPCDSSMATTNTSNPPSLSAEESSNQNPIAIDSDGDNTMAPGKVGGRKWEVVEQLADHGGCWFWLKTGENIYTAGAFFWSGLGGKRDLMAILQRPH</sequence>
<dbReference type="EMBL" id="JBFOLJ010000003">
    <property type="protein sequence ID" value="KAL2549534.1"/>
    <property type="molecule type" value="Genomic_DNA"/>
</dbReference>
<feature type="region of interest" description="Disordered" evidence="1">
    <location>
        <begin position="38"/>
        <end position="76"/>
    </location>
</feature>
<organism evidence="2 3">
    <name type="scientific">Forsythia ovata</name>
    <dbReference type="NCBI Taxonomy" id="205694"/>
    <lineage>
        <taxon>Eukaryota</taxon>
        <taxon>Viridiplantae</taxon>
        <taxon>Streptophyta</taxon>
        <taxon>Embryophyta</taxon>
        <taxon>Tracheophyta</taxon>
        <taxon>Spermatophyta</taxon>
        <taxon>Magnoliopsida</taxon>
        <taxon>eudicotyledons</taxon>
        <taxon>Gunneridae</taxon>
        <taxon>Pentapetalae</taxon>
        <taxon>asterids</taxon>
        <taxon>lamiids</taxon>
        <taxon>Lamiales</taxon>
        <taxon>Oleaceae</taxon>
        <taxon>Forsythieae</taxon>
        <taxon>Forsythia</taxon>
    </lineage>
</organism>
<accession>A0ABD1WIP0</accession>
<comment type="caution">
    <text evidence="2">The sequence shown here is derived from an EMBL/GenBank/DDBJ whole genome shotgun (WGS) entry which is preliminary data.</text>
</comment>
<evidence type="ECO:0000313" key="3">
    <source>
        <dbReference type="Proteomes" id="UP001604277"/>
    </source>
</evidence>
<name>A0ABD1WIP0_9LAMI</name>